<name>A0A8T1WUT8_9STRA</name>
<keyword evidence="2" id="KW-0479">Metal-binding</keyword>
<dbReference type="InterPro" id="IPR013085">
    <property type="entry name" value="U1-CZ_Znf_C2H2"/>
</dbReference>
<evidence type="ECO:0000313" key="9">
    <source>
        <dbReference type="Proteomes" id="UP000693981"/>
    </source>
</evidence>
<dbReference type="EMBL" id="JAGDFL010000175">
    <property type="protein sequence ID" value="KAG7396028.1"/>
    <property type="molecule type" value="Genomic_DNA"/>
</dbReference>
<feature type="compositionally biased region" description="Polar residues" evidence="6">
    <location>
        <begin position="54"/>
        <end position="67"/>
    </location>
</feature>
<keyword evidence="5" id="KW-0539">Nucleus</keyword>
<dbReference type="Proteomes" id="UP000693981">
    <property type="component" value="Unassembled WGS sequence"/>
</dbReference>
<evidence type="ECO:0000259" key="7">
    <source>
        <dbReference type="PROSITE" id="PS50171"/>
    </source>
</evidence>
<comment type="subcellular location">
    <subcellularLocation>
        <location evidence="1">Nucleus</location>
    </subcellularLocation>
</comment>
<proteinExistence type="predicted"/>
<feature type="compositionally biased region" description="Acidic residues" evidence="6">
    <location>
        <begin position="144"/>
        <end position="156"/>
    </location>
</feature>
<dbReference type="GO" id="GO:0000398">
    <property type="term" value="P:mRNA splicing, via spliceosome"/>
    <property type="evidence" value="ECO:0007669"/>
    <property type="project" value="InterPro"/>
</dbReference>
<feature type="compositionally biased region" description="Basic residues" evidence="6">
    <location>
        <begin position="402"/>
        <end position="413"/>
    </location>
</feature>
<evidence type="ECO:0000256" key="6">
    <source>
        <dbReference type="SAM" id="MobiDB-lite"/>
    </source>
</evidence>
<dbReference type="InterPro" id="IPR040023">
    <property type="entry name" value="WBP4"/>
</dbReference>
<reference evidence="8" key="1">
    <citation type="submission" date="2021-02" db="EMBL/GenBank/DDBJ databases">
        <authorList>
            <person name="Palmer J.M."/>
        </authorList>
    </citation>
    <scope>NUCLEOTIDE SEQUENCE</scope>
    <source>
        <strain evidence="8">SCRP23</strain>
    </source>
</reference>
<dbReference type="InterPro" id="IPR000690">
    <property type="entry name" value="Matrin/U1-C_Znf_C2H2"/>
</dbReference>
<dbReference type="GO" id="GO:0008270">
    <property type="term" value="F:zinc ion binding"/>
    <property type="evidence" value="ECO:0007669"/>
    <property type="project" value="UniProtKB-KW"/>
</dbReference>
<dbReference type="InterPro" id="IPR003604">
    <property type="entry name" value="Matrin/U1-like-C_Znf_C2H2"/>
</dbReference>
<keyword evidence="4" id="KW-0862">Zinc</keyword>
<dbReference type="GO" id="GO:0003723">
    <property type="term" value="F:RNA binding"/>
    <property type="evidence" value="ECO:0007669"/>
    <property type="project" value="TreeGrafter"/>
</dbReference>
<dbReference type="SMART" id="SM00451">
    <property type="entry name" value="ZnF_U1"/>
    <property type="match status" value="1"/>
</dbReference>
<evidence type="ECO:0000256" key="3">
    <source>
        <dbReference type="ARBA" id="ARBA00022771"/>
    </source>
</evidence>
<feature type="region of interest" description="Disordered" evidence="6">
    <location>
        <begin position="49"/>
        <end position="158"/>
    </location>
</feature>
<evidence type="ECO:0000256" key="1">
    <source>
        <dbReference type="ARBA" id="ARBA00004123"/>
    </source>
</evidence>
<dbReference type="OrthoDB" id="191651at2759"/>
<evidence type="ECO:0000256" key="5">
    <source>
        <dbReference type="ARBA" id="ARBA00023242"/>
    </source>
</evidence>
<dbReference type="PANTHER" id="PTHR13173:SF10">
    <property type="entry name" value="WW DOMAIN-BINDING PROTEIN 4"/>
    <property type="match status" value="1"/>
</dbReference>
<dbReference type="PANTHER" id="PTHR13173">
    <property type="entry name" value="WW DOMAIN BINDING PROTEIN 4"/>
    <property type="match status" value="1"/>
</dbReference>
<dbReference type="PROSITE" id="PS50171">
    <property type="entry name" value="ZF_MATRIN"/>
    <property type="match status" value="1"/>
</dbReference>
<keyword evidence="9" id="KW-1185">Reference proteome</keyword>
<feature type="region of interest" description="Disordered" evidence="6">
    <location>
        <begin position="355"/>
        <end position="413"/>
    </location>
</feature>
<evidence type="ECO:0000256" key="2">
    <source>
        <dbReference type="ARBA" id="ARBA00022723"/>
    </source>
</evidence>
<dbReference type="Pfam" id="PF06220">
    <property type="entry name" value="zf-U1"/>
    <property type="match status" value="1"/>
</dbReference>
<evidence type="ECO:0000256" key="4">
    <source>
        <dbReference type="ARBA" id="ARBA00022833"/>
    </source>
</evidence>
<protein>
    <submittedName>
        <fullName evidence="8">WW domain binding protein 4</fullName>
    </submittedName>
</protein>
<feature type="domain" description="Matrin-type" evidence="7">
    <location>
        <begin position="11"/>
        <end position="42"/>
    </location>
</feature>
<gene>
    <name evidence="8" type="primary">WBP4</name>
    <name evidence="8" type="ORF">PHYBOEH_002851</name>
</gene>
<dbReference type="AlphaFoldDB" id="A0A8T1WUT8"/>
<dbReference type="GO" id="GO:0071011">
    <property type="term" value="C:precatalytic spliceosome"/>
    <property type="evidence" value="ECO:0007669"/>
    <property type="project" value="TreeGrafter"/>
</dbReference>
<sequence length="413" mass="46588">MTDYWKSTERHYCKYCNAWMQGDKISIKHHEQGRRHKDKVEETLKLKRKVKSDAANSQKELQTQLQQIEEAAQAKYAQDMSKRRPPPPPRPGHNGAPPPPPRPGRSNNKAPHPPPRPGQSATSQPPMRKEVLVGGQNARQPQFEQEEEPEEDDEDDKGVYAVKGIVYLEGKKHETQLETGGACQIWVEDAEQWIDALVEQATVHTVPNTELIFRRFTVMYMLPPSSDADKPKPMTEREVLADRLRIPLPPNVTLEAAEKMVDQWRAGENSSEVETQPPVAIDETTGMGEWCTVEVREIDESPEAVAQRAAEAEAEAVRLADEQRRLDALEDFSSQGDNALGAFNPWGGSYKGVNLENIPEDSAEITATSTPSRREEEIHITTNGNVGFKKRERKAKASADKKQKRRRIHTDDD</sequence>
<organism evidence="8 9">
    <name type="scientific">Phytophthora boehmeriae</name>
    <dbReference type="NCBI Taxonomy" id="109152"/>
    <lineage>
        <taxon>Eukaryota</taxon>
        <taxon>Sar</taxon>
        <taxon>Stramenopiles</taxon>
        <taxon>Oomycota</taxon>
        <taxon>Peronosporomycetes</taxon>
        <taxon>Peronosporales</taxon>
        <taxon>Peronosporaceae</taxon>
        <taxon>Phytophthora</taxon>
    </lineage>
</organism>
<evidence type="ECO:0000313" key="8">
    <source>
        <dbReference type="EMBL" id="KAG7396028.1"/>
    </source>
</evidence>
<keyword evidence="3" id="KW-0863">Zinc-finger</keyword>
<feature type="compositionally biased region" description="Pro residues" evidence="6">
    <location>
        <begin position="86"/>
        <end position="103"/>
    </location>
</feature>
<comment type="caution">
    <text evidence="8">The sequence shown here is derived from an EMBL/GenBank/DDBJ whole genome shotgun (WGS) entry which is preliminary data.</text>
</comment>
<accession>A0A8T1WUT8</accession>